<dbReference type="Proteomes" id="UP000520814">
    <property type="component" value="Unassembled WGS sequence"/>
</dbReference>
<dbReference type="EMBL" id="JACHGW010000002">
    <property type="protein sequence ID" value="MBB6051028.1"/>
    <property type="molecule type" value="Genomic_DNA"/>
</dbReference>
<sequence>MPEEEEEGFTFRDRRRLTTEETAPAPPPAPAAPAPAPEPEIEEAPLGYDEGEGDEEESTELPDVRSVLALFMGELRNLAWLRMGLVANPMTGQIERDLAQAQMAINTVGFLAEQLEPHVAPEERLPLKAMVSDLRLNFVEQSKRP</sequence>
<protein>
    <recommendedName>
        <fullName evidence="4">DUF1844 domain-containing protein</fullName>
    </recommendedName>
</protein>
<keyword evidence="3" id="KW-1185">Reference proteome</keyword>
<evidence type="ECO:0000256" key="1">
    <source>
        <dbReference type="SAM" id="MobiDB-lite"/>
    </source>
</evidence>
<dbReference type="RefSeq" id="WP_184197068.1">
    <property type="nucleotide sequence ID" value="NZ_JACHGW010000002.1"/>
</dbReference>
<organism evidence="2 3">
    <name type="scientific">Armatimonas rosea</name>
    <dbReference type="NCBI Taxonomy" id="685828"/>
    <lineage>
        <taxon>Bacteria</taxon>
        <taxon>Bacillati</taxon>
        <taxon>Armatimonadota</taxon>
        <taxon>Armatimonadia</taxon>
        <taxon>Armatimonadales</taxon>
        <taxon>Armatimonadaceae</taxon>
        <taxon>Armatimonas</taxon>
    </lineage>
</organism>
<name>A0A7W9SS24_ARMRO</name>
<evidence type="ECO:0000313" key="3">
    <source>
        <dbReference type="Proteomes" id="UP000520814"/>
    </source>
</evidence>
<evidence type="ECO:0008006" key="4">
    <source>
        <dbReference type="Google" id="ProtNLM"/>
    </source>
</evidence>
<proteinExistence type="predicted"/>
<feature type="compositionally biased region" description="Pro residues" evidence="1">
    <location>
        <begin position="24"/>
        <end position="38"/>
    </location>
</feature>
<evidence type="ECO:0000313" key="2">
    <source>
        <dbReference type="EMBL" id="MBB6051028.1"/>
    </source>
</evidence>
<reference evidence="2 3" key="1">
    <citation type="submission" date="2020-08" db="EMBL/GenBank/DDBJ databases">
        <title>Genomic Encyclopedia of Type Strains, Phase IV (KMG-IV): sequencing the most valuable type-strain genomes for metagenomic binning, comparative biology and taxonomic classification.</title>
        <authorList>
            <person name="Goeker M."/>
        </authorList>
    </citation>
    <scope>NUCLEOTIDE SEQUENCE [LARGE SCALE GENOMIC DNA]</scope>
    <source>
        <strain evidence="2 3">DSM 23562</strain>
    </source>
</reference>
<dbReference type="InterPro" id="IPR014995">
    <property type="entry name" value="DUF1844"/>
</dbReference>
<gene>
    <name evidence="2" type="ORF">HNQ39_002819</name>
</gene>
<feature type="compositionally biased region" description="Acidic residues" evidence="1">
    <location>
        <begin position="39"/>
        <end position="60"/>
    </location>
</feature>
<dbReference type="Pfam" id="PF08899">
    <property type="entry name" value="DUF1844"/>
    <property type="match status" value="1"/>
</dbReference>
<dbReference type="AlphaFoldDB" id="A0A7W9SS24"/>
<accession>A0A7W9SS24</accession>
<comment type="caution">
    <text evidence="2">The sequence shown here is derived from an EMBL/GenBank/DDBJ whole genome shotgun (WGS) entry which is preliminary data.</text>
</comment>
<feature type="compositionally biased region" description="Basic and acidic residues" evidence="1">
    <location>
        <begin position="9"/>
        <end position="19"/>
    </location>
</feature>
<feature type="region of interest" description="Disordered" evidence="1">
    <location>
        <begin position="1"/>
        <end position="61"/>
    </location>
</feature>